<dbReference type="CDD" id="cd04301">
    <property type="entry name" value="NAT_SF"/>
    <property type="match status" value="1"/>
</dbReference>
<dbReference type="InterPro" id="IPR016181">
    <property type="entry name" value="Acyl_CoA_acyltransferase"/>
</dbReference>
<gene>
    <name evidence="2" type="ORF">ABXS05_30030</name>
</gene>
<dbReference type="EMBL" id="JBFNQD010000018">
    <property type="protein sequence ID" value="MEW9309824.1"/>
    <property type="molecule type" value="Genomic_DNA"/>
</dbReference>
<dbReference type="Pfam" id="PF08445">
    <property type="entry name" value="FR47"/>
    <property type="match status" value="1"/>
</dbReference>
<feature type="domain" description="N-acetyltransferase" evidence="1">
    <location>
        <begin position="98"/>
        <end position="226"/>
    </location>
</feature>
<protein>
    <submittedName>
        <fullName evidence="2">GNAT family N-acetyltransferase</fullName>
        <ecNumber evidence="2">2.3.1.-</ecNumber>
    </submittedName>
</protein>
<dbReference type="Proteomes" id="UP001555786">
    <property type="component" value="Unassembled WGS sequence"/>
</dbReference>
<evidence type="ECO:0000313" key="3">
    <source>
        <dbReference type="Proteomes" id="UP001555786"/>
    </source>
</evidence>
<sequence length="226" mass="23895">MSHCLDRPVWTALSSAHATLAEGNRHARRYPAAIVPFAATASDDAGSLQALADLVPDGDSVVLAQADAVAIPPGWSELSRAAAVQMVAETTFPRVEDIRVRQLTLADAPEMLALATATNPGPFTLKALSLGDFWGVRIDGRLAAMAGQRMRQPGHIELSGVCSHADFRGRGLARLLSLFVAGEICAGGDTPYLHAYAGNAVAIRLYKSIGFALRCRMHVVKLGRAG</sequence>
<dbReference type="SUPFAM" id="SSF55729">
    <property type="entry name" value="Acyl-CoA N-acyltransferases (Nat)"/>
    <property type="match status" value="1"/>
</dbReference>
<keyword evidence="2" id="KW-0808">Transferase</keyword>
<dbReference type="Gene3D" id="3.40.630.30">
    <property type="match status" value="1"/>
</dbReference>
<keyword evidence="3" id="KW-1185">Reference proteome</keyword>
<dbReference type="InterPro" id="IPR000182">
    <property type="entry name" value="GNAT_dom"/>
</dbReference>
<dbReference type="GO" id="GO:0016746">
    <property type="term" value="F:acyltransferase activity"/>
    <property type="evidence" value="ECO:0007669"/>
    <property type="project" value="UniProtKB-KW"/>
</dbReference>
<evidence type="ECO:0000313" key="2">
    <source>
        <dbReference type="EMBL" id="MEW9309824.1"/>
    </source>
</evidence>
<dbReference type="InterPro" id="IPR013653">
    <property type="entry name" value="GCN5-like_dom"/>
</dbReference>
<name>A0ABV3PVW5_9HYPH</name>
<proteinExistence type="predicted"/>
<accession>A0ABV3PVW5</accession>
<organism evidence="2 3">
    <name type="scientific">Labrys neptuniae</name>
    <dbReference type="NCBI Taxonomy" id="376174"/>
    <lineage>
        <taxon>Bacteria</taxon>
        <taxon>Pseudomonadati</taxon>
        <taxon>Pseudomonadota</taxon>
        <taxon>Alphaproteobacteria</taxon>
        <taxon>Hyphomicrobiales</taxon>
        <taxon>Xanthobacteraceae</taxon>
        <taxon>Labrys</taxon>
    </lineage>
</organism>
<dbReference type="PROSITE" id="PS51186">
    <property type="entry name" value="GNAT"/>
    <property type="match status" value="1"/>
</dbReference>
<evidence type="ECO:0000259" key="1">
    <source>
        <dbReference type="PROSITE" id="PS51186"/>
    </source>
</evidence>
<dbReference type="EC" id="2.3.1.-" evidence="2"/>
<reference evidence="2 3" key="1">
    <citation type="submission" date="2024-07" db="EMBL/GenBank/DDBJ databases">
        <title>Description of Labrys sedimenti sp. nov., isolated from a diclofenac-degrading enrichment culture.</title>
        <authorList>
            <person name="Tancsics A."/>
            <person name="Csepanyi A."/>
        </authorList>
    </citation>
    <scope>NUCLEOTIDE SEQUENCE [LARGE SCALE GENOMIC DNA]</scope>
    <source>
        <strain evidence="2 3">LMG 23578</strain>
    </source>
</reference>
<keyword evidence="2" id="KW-0012">Acyltransferase</keyword>
<dbReference type="RefSeq" id="WP_367626423.1">
    <property type="nucleotide sequence ID" value="NZ_JBFNQD010000018.1"/>
</dbReference>
<comment type="caution">
    <text evidence="2">The sequence shown here is derived from an EMBL/GenBank/DDBJ whole genome shotgun (WGS) entry which is preliminary data.</text>
</comment>